<dbReference type="Gene3D" id="1.20.140.40">
    <property type="entry name" value="Invertase/pectin methylesterase inhibitor family protein"/>
    <property type="match status" value="1"/>
</dbReference>
<dbReference type="EMBL" id="ASHM01024911">
    <property type="protein sequence ID" value="PNX72632.1"/>
    <property type="molecule type" value="Genomic_DNA"/>
</dbReference>
<proteinExistence type="inferred from homology"/>
<evidence type="ECO:0000256" key="3">
    <source>
        <dbReference type="ARBA" id="ARBA00038471"/>
    </source>
</evidence>
<comment type="caution">
    <text evidence="6">The sequence shown here is derived from an EMBL/GenBank/DDBJ whole genome shotgun (WGS) entry which is preliminary data.</text>
</comment>
<dbReference type="InterPro" id="IPR034086">
    <property type="entry name" value="PMEI_plant"/>
</dbReference>
<feature type="signal peptide" evidence="4">
    <location>
        <begin position="1"/>
        <end position="20"/>
    </location>
</feature>
<dbReference type="Pfam" id="PF04043">
    <property type="entry name" value="PMEI"/>
    <property type="match status" value="1"/>
</dbReference>
<dbReference type="PANTHER" id="PTHR36710:SF20">
    <property type="entry name" value="PECTINESTERASE INHIBITOR DOMAIN PROTEIN"/>
    <property type="match status" value="1"/>
</dbReference>
<dbReference type="Proteomes" id="UP000236291">
    <property type="component" value="Unassembled WGS sequence"/>
</dbReference>
<sequence length="175" mass="19335">MVRFSFLAIVFFLCVASSYARTNFVDVQAICKRSQNPSFCLTFLNSRPGGPGKDLGDLESYTLGVLHTDVSNTITLITKLIAQSGSDQKKLNHYSLCLNYFGDDGILGRVKRAQEQLKISNYVGVNMFMGTIMNFTEDCVSRENIPIEDTSELPKNASAVNDIAEIIAIMSNMLT</sequence>
<dbReference type="AlphaFoldDB" id="A0A2K3L270"/>
<keyword evidence="1 4" id="KW-0732">Signal</keyword>
<name>A0A2K3L270_TRIPR</name>
<dbReference type="NCBIfam" id="TIGR01614">
    <property type="entry name" value="PME_inhib"/>
    <property type="match status" value="1"/>
</dbReference>
<evidence type="ECO:0000259" key="5">
    <source>
        <dbReference type="SMART" id="SM00856"/>
    </source>
</evidence>
<evidence type="ECO:0000256" key="2">
    <source>
        <dbReference type="ARBA" id="ARBA00023157"/>
    </source>
</evidence>
<reference evidence="6 7" key="1">
    <citation type="journal article" date="2014" name="Am. J. Bot.">
        <title>Genome assembly and annotation for red clover (Trifolium pratense; Fabaceae).</title>
        <authorList>
            <person name="Istvanek J."/>
            <person name="Jaros M."/>
            <person name="Krenek A."/>
            <person name="Repkova J."/>
        </authorList>
    </citation>
    <scope>NUCLEOTIDE SEQUENCE [LARGE SCALE GENOMIC DNA]</scope>
    <source>
        <strain evidence="7">cv. Tatra</strain>
        <tissue evidence="6">Young leaves</tissue>
    </source>
</reference>
<comment type="similarity">
    <text evidence="3">Belongs to the PMEI family.</text>
</comment>
<dbReference type="InterPro" id="IPR006501">
    <property type="entry name" value="Pectinesterase_inhib_dom"/>
</dbReference>
<dbReference type="CDD" id="cd15797">
    <property type="entry name" value="PMEI"/>
    <property type="match status" value="1"/>
</dbReference>
<evidence type="ECO:0000256" key="4">
    <source>
        <dbReference type="SAM" id="SignalP"/>
    </source>
</evidence>
<keyword evidence="2" id="KW-1015">Disulfide bond</keyword>
<evidence type="ECO:0000256" key="1">
    <source>
        <dbReference type="ARBA" id="ARBA00022729"/>
    </source>
</evidence>
<evidence type="ECO:0000313" key="7">
    <source>
        <dbReference type="Proteomes" id="UP000236291"/>
    </source>
</evidence>
<dbReference type="InterPro" id="IPR052421">
    <property type="entry name" value="PCW_Enzyme_Inhibitor"/>
</dbReference>
<dbReference type="PANTHER" id="PTHR36710">
    <property type="entry name" value="PECTINESTERASE INHIBITOR-LIKE"/>
    <property type="match status" value="1"/>
</dbReference>
<reference evidence="6 7" key="2">
    <citation type="journal article" date="2017" name="Front. Plant Sci.">
        <title>Gene Classification and Mining of Molecular Markers Useful in Red Clover (Trifolium pratense) Breeding.</title>
        <authorList>
            <person name="Istvanek J."/>
            <person name="Dluhosova J."/>
            <person name="Dluhos P."/>
            <person name="Patkova L."/>
            <person name="Nedelnik J."/>
            <person name="Repkova J."/>
        </authorList>
    </citation>
    <scope>NUCLEOTIDE SEQUENCE [LARGE SCALE GENOMIC DNA]</scope>
    <source>
        <strain evidence="7">cv. Tatra</strain>
        <tissue evidence="6">Young leaves</tissue>
    </source>
</reference>
<accession>A0A2K3L270</accession>
<feature type="chain" id="PRO_5014360797" evidence="4">
    <location>
        <begin position="21"/>
        <end position="175"/>
    </location>
</feature>
<protein>
    <submittedName>
        <fullName evidence="6">Pectinesterase inhibitor-like protein</fullName>
    </submittedName>
</protein>
<dbReference type="SMART" id="SM00856">
    <property type="entry name" value="PMEI"/>
    <property type="match status" value="1"/>
</dbReference>
<organism evidence="6 7">
    <name type="scientific">Trifolium pratense</name>
    <name type="common">Red clover</name>
    <dbReference type="NCBI Taxonomy" id="57577"/>
    <lineage>
        <taxon>Eukaryota</taxon>
        <taxon>Viridiplantae</taxon>
        <taxon>Streptophyta</taxon>
        <taxon>Embryophyta</taxon>
        <taxon>Tracheophyta</taxon>
        <taxon>Spermatophyta</taxon>
        <taxon>Magnoliopsida</taxon>
        <taxon>eudicotyledons</taxon>
        <taxon>Gunneridae</taxon>
        <taxon>Pentapetalae</taxon>
        <taxon>rosids</taxon>
        <taxon>fabids</taxon>
        <taxon>Fabales</taxon>
        <taxon>Fabaceae</taxon>
        <taxon>Papilionoideae</taxon>
        <taxon>50 kb inversion clade</taxon>
        <taxon>NPAAA clade</taxon>
        <taxon>Hologalegina</taxon>
        <taxon>IRL clade</taxon>
        <taxon>Trifolieae</taxon>
        <taxon>Trifolium</taxon>
    </lineage>
</organism>
<gene>
    <name evidence="6" type="ORF">L195_g028525</name>
</gene>
<dbReference type="InterPro" id="IPR035513">
    <property type="entry name" value="Invertase/methylesterase_inhib"/>
</dbReference>
<dbReference type="SUPFAM" id="SSF101148">
    <property type="entry name" value="Plant invertase/pectin methylesterase inhibitor"/>
    <property type="match status" value="1"/>
</dbReference>
<dbReference type="GO" id="GO:0046910">
    <property type="term" value="F:pectinesterase inhibitor activity"/>
    <property type="evidence" value="ECO:0007669"/>
    <property type="project" value="InterPro"/>
</dbReference>
<feature type="domain" description="Pectinesterase inhibitor" evidence="5">
    <location>
        <begin position="22"/>
        <end position="170"/>
    </location>
</feature>
<evidence type="ECO:0000313" key="6">
    <source>
        <dbReference type="EMBL" id="PNX72632.1"/>
    </source>
</evidence>